<protein>
    <submittedName>
        <fullName evidence="1">Uncharacterized protein</fullName>
    </submittedName>
</protein>
<gene>
    <name evidence="1" type="ORF">B0H67DRAFT_634596</name>
</gene>
<sequence>MVHTLAHDVPESITNVTALGINVYGHIPGDAVKIGGSSYTAEVGILAHACNGNNVWHDDVQYNAHHISDLTMYSVGISYRSIRDNEHLDFSKFKGSDHCGYGITAGCFNSQAINCFRLWY</sequence>
<accession>A0AA40DX86</accession>
<dbReference type="AlphaFoldDB" id="A0AA40DX86"/>
<proteinExistence type="predicted"/>
<comment type="caution">
    <text evidence="1">The sequence shown here is derived from an EMBL/GenBank/DDBJ whole genome shotgun (WGS) entry which is preliminary data.</text>
</comment>
<dbReference type="Proteomes" id="UP001172102">
    <property type="component" value="Unassembled WGS sequence"/>
</dbReference>
<name>A0AA40DX86_9PEZI</name>
<reference evidence="1" key="1">
    <citation type="submission" date="2023-06" db="EMBL/GenBank/DDBJ databases">
        <title>Genome-scale phylogeny and comparative genomics of the fungal order Sordariales.</title>
        <authorList>
            <consortium name="Lawrence Berkeley National Laboratory"/>
            <person name="Hensen N."/>
            <person name="Bonometti L."/>
            <person name="Westerberg I."/>
            <person name="Brannstrom I.O."/>
            <person name="Guillou S."/>
            <person name="Cros-Aarteil S."/>
            <person name="Calhoun S."/>
            <person name="Haridas S."/>
            <person name="Kuo A."/>
            <person name="Mondo S."/>
            <person name="Pangilinan J."/>
            <person name="Riley R."/>
            <person name="Labutti K."/>
            <person name="Andreopoulos B."/>
            <person name="Lipzen A."/>
            <person name="Chen C."/>
            <person name="Yanf M."/>
            <person name="Daum C."/>
            <person name="Ng V."/>
            <person name="Clum A."/>
            <person name="Steindorff A."/>
            <person name="Ohm R."/>
            <person name="Martin F."/>
            <person name="Silar P."/>
            <person name="Natvig D."/>
            <person name="Lalanne C."/>
            <person name="Gautier V."/>
            <person name="Ament-Velasquez S.L."/>
            <person name="Kruys A."/>
            <person name="Hutchinson M.I."/>
            <person name="Powell A.J."/>
            <person name="Barry K."/>
            <person name="Miller A.N."/>
            <person name="Grigoriev I.V."/>
            <person name="Debuchy R."/>
            <person name="Gladieux P."/>
            <person name="Thoren M.H."/>
            <person name="Johannesson H."/>
        </authorList>
    </citation>
    <scope>NUCLEOTIDE SEQUENCE</scope>
    <source>
        <strain evidence="1">SMH4607-1</strain>
    </source>
</reference>
<organism evidence="1 2">
    <name type="scientific">Lasiosphaeris hirsuta</name>
    <dbReference type="NCBI Taxonomy" id="260670"/>
    <lineage>
        <taxon>Eukaryota</taxon>
        <taxon>Fungi</taxon>
        <taxon>Dikarya</taxon>
        <taxon>Ascomycota</taxon>
        <taxon>Pezizomycotina</taxon>
        <taxon>Sordariomycetes</taxon>
        <taxon>Sordariomycetidae</taxon>
        <taxon>Sordariales</taxon>
        <taxon>Lasiosphaeriaceae</taxon>
        <taxon>Lasiosphaeris</taxon>
    </lineage>
</organism>
<evidence type="ECO:0000313" key="2">
    <source>
        <dbReference type="Proteomes" id="UP001172102"/>
    </source>
</evidence>
<dbReference type="EMBL" id="JAUKUA010000004">
    <property type="protein sequence ID" value="KAK0715083.1"/>
    <property type="molecule type" value="Genomic_DNA"/>
</dbReference>
<keyword evidence="2" id="KW-1185">Reference proteome</keyword>
<evidence type="ECO:0000313" key="1">
    <source>
        <dbReference type="EMBL" id="KAK0715083.1"/>
    </source>
</evidence>